<proteinExistence type="predicted"/>
<evidence type="ECO:0008006" key="3">
    <source>
        <dbReference type="Google" id="ProtNLM"/>
    </source>
</evidence>
<sequence>MLSDLVIAKFGREWLHAVVPKLAVKPEGEWFNPIDGVLYCQTNSSNTVAYLIAASALFETFDQAMFALENNSEAELTVNYRKSVNISKNELIKRYAATGGDYRATAEQFPQINDFVVRQRLQTLGLPNFSGRNHFNLQQAAIAFYLEEKSLIESATVFGVPLQQLESLVRNAGCGFAKVLAMMAQDGERRYFNKTQQNLPTVCLG</sequence>
<protein>
    <recommendedName>
        <fullName evidence="3">RES domain-containing protein</fullName>
    </recommendedName>
</protein>
<name>A0ABW2QUC4_9NEIS</name>
<dbReference type="EMBL" id="JBHTBQ010000009">
    <property type="protein sequence ID" value="MFC7419307.1"/>
    <property type="molecule type" value="Genomic_DNA"/>
</dbReference>
<evidence type="ECO:0000313" key="2">
    <source>
        <dbReference type="Proteomes" id="UP001596473"/>
    </source>
</evidence>
<reference evidence="2" key="1">
    <citation type="journal article" date="2019" name="Int. J. Syst. Evol. Microbiol.">
        <title>The Global Catalogue of Microorganisms (GCM) 10K type strain sequencing project: providing services to taxonomists for standard genome sequencing and annotation.</title>
        <authorList>
            <consortium name="The Broad Institute Genomics Platform"/>
            <consortium name="The Broad Institute Genome Sequencing Center for Infectious Disease"/>
            <person name="Wu L."/>
            <person name="Ma J."/>
        </authorList>
    </citation>
    <scope>NUCLEOTIDE SEQUENCE [LARGE SCALE GENOMIC DNA]</scope>
    <source>
        <strain evidence="2">CCUG 62945</strain>
    </source>
</reference>
<keyword evidence="2" id="KW-1185">Reference proteome</keyword>
<organism evidence="1 2">
    <name type="scientific">Iodobacter arcticus</name>
    <dbReference type="NCBI Taxonomy" id="590593"/>
    <lineage>
        <taxon>Bacteria</taxon>
        <taxon>Pseudomonadati</taxon>
        <taxon>Pseudomonadota</taxon>
        <taxon>Betaproteobacteria</taxon>
        <taxon>Neisseriales</taxon>
        <taxon>Chitinibacteraceae</taxon>
        <taxon>Iodobacter</taxon>
    </lineage>
</organism>
<dbReference type="Proteomes" id="UP001596473">
    <property type="component" value="Unassembled WGS sequence"/>
</dbReference>
<evidence type="ECO:0000313" key="1">
    <source>
        <dbReference type="EMBL" id="MFC7419307.1"/>
    </source>
</evidence>
<gene>
    <name evidence="1" type="ORF">ACFQNF_05390</name>
</gene>
<accession>A0ABW2QUC4</accession>
<dbReference type="RefSeq" id="WP_380186706.1">
    <property type="nucleotide sequence ID" value="NZ_JBHTBQ010000009.1"/>
</dbReference>
<comment type="caution">
    <text evidence="1">The sequence shown here is derived from an EMBL/GenBank/DDBJ whole genome shotgun (WGS) entry which is preliminary data.</text>
</comment>